<keyword evidence="3" id="KW-1185">Reference proteome</keyword>
<dbReference type="HOGENOM" id="CLU_136025_3_1_0"/>
<dbReference type="PANTHER" id="PTHR34404:SF2">
    <property type="entry name" value="CONSERVED SERINE RICH PROTEIN"/>
    <property type="match status" value="1"/>
</dbReference>
<dbReference type="AlphaFoldDB" id="A0A081BWS6"/>
<dbReference type="Pfam" id="PF09723">
    <property type="entry name" value="Zn_ribbon_8"/>
    <property type="match status" value="1"/>
</dbReference>
<protein>
    <submittedName>
        <fullName evidence="2">Regulatory protein, FmdB family</fullName>
    </submittedName>
</protein>
<dbReference type="PANTHER" id="PTHR34404">
    <property type="entry name" value="REGULATORY PROTEIN, FMDB FAMILY"/>
    <property type="match status" value="1"/>
</dbReference>
<dbReference type="eggNOG" id="COG2331">
    <property type="taxonomic scope" value="Bacteria"/>
</dbReference>
<dbReference type="EMBL" id="DF820465">
    <property type="protein sequence ID" value="GAK56781.1"/>
    <property type="molecule type" value="Genomic_DNA"/>
</dbReference>
<evidence type="ECO:0000313" key="3">
    <source>
        <dbReference type="Proteomes" id="UP000030661"/>
    </source>
</evidence>
<gene>
    <name evidence="2" type="ORF">U27_03745</name>
</gene>
<organism evidence="2 3">
    <name type="scientific">Vecturithrix granuli</name>
    <dbReference type="NCBI Taxonomy" id="1499967"/>
    <lineage>
        <taxon>Bacteria</taxon>
        <taxon>Candidatus Moduliflexota</taxon>
        <taxon>Candidatus Vecturitrichia</taxon>
        <taxon>Candidatus Vecturitrichales</taxon>
        <taxon>Candidatus Vecturitrichaceae</taxon>
        <taxon>Candidatus Vecturithrix</taxon>
    </lineage>
</organism>
<evidence type="ECO:0000313" key="2">
    <source>
        <dbReference type="EMBL" id="GAK56781.1"/>
    </source>
</evidence>
<accession>A0A081BWS6</accession>
<dbReference type="STRING" id="1499967.U27_03745"/>
<dbReference type="Proteomes" id="UP000030661">
    <property type="component" value="Unassembled WGS sequence"/>
</dbReference>
<dbReference type="SMART" id="SM00834">
    <property type="entry name" value="CxxC_CXXC_SSSS"/>
    <property type="match status" value="1"/>
</dbReference>
<name>A0A081BWS6_VECG1</name>
<sequence>MPTYDYRCDVCGHQFEKFQQMTDELLRECPECGGEVRRLMGTGAGVIFKGSGFYQNDYARKSSEPRCGSRQTCCGREERCDMLHCHQ</sequence>
<dbReference type="InterPro" id="IPR013429">
    <property type="entry name" value="Regulatory_FmdB_Zinc_ribbon"/>
</dbReference>
<reference evidence="2 3" key="1">
    <citation type="journal article" date="2015" name="PeerJ">
        <title>First genomic representation of candidate bacterial phylum KSB3 points to enhanced environmental sensing as a trigger of wastewater bulking.</title>
        <authorList>
            <person name="Sekiguchi Y."/>
            <person name="Ohashi A."/>
            <person name="Parks D.H."/>
            <person name="Yamauchi T."/>
            <person name="Tyson G.W."/>
            <person name="Hugenholtz P."/>
        </authorList>
    </citation>
    <scope>NUCLEOTIDE SEQUENCE [LARGE SCALE GENOMIC DNA]</scope>
</reference>
<proteinExistence type="predicted"/>
<dbReference type="NCBIfam" id="TIGR02605">
    <property type="entry name" value="CxxC_CxxC_SSSS"/>
    <property type="match status" value="1"/>
</dbReference>
<feature type="domain" description="Putative regulatory protein FmdB zinc ribbon" evidence="1">
    <location>
        <begin position="1"/>
        <end position="41"/>
    </location>
</feature>
<evidence type="ECO:0000259" key="1">
    <source>
        <dbReference type="SMART" id="SM00834"/>
    </source>
</evidence>